<name>A0A1U8FDM6_CAPAN</name>
<dbReference type="SUPFAM" id="SSF55961">
    <property type="entry name" value="Bet v1-like"/>
    <property type="match status" value="1"/>
</dbReference>
<dbReference type="InterPro" id="IPR023393">
    <property type="entry name" value="START-like_dom_sf"/>
</dbReference>
<dbReference type="OrthoDB" id="1847301at2759"/>
<comment type="caution">
    <text evidence="2">The sequence shown here is derived from an EMBL/GenBank/DDBJ whole genome shotgun (WGS) entry which is preliminary data.</text>
</comment>
<feature type="domain" description="Bet v I/Major latex protein" evidence="1">
    <location>
        <begin position="2"/>
        <end position="151"/>
    </location>
</feature>
<dbReference type="Proteomes" id="UP000222542">
    <property type="component" value="Unassembled WGS sequence"/>
</dbReference>
<organism evidence="2 3">
    <name type="scientific">Capsicum annuum</name>
    <name type="common">Capsicum pepper</name>
    <dbReference type="NCBI Taxonomy" id="4072"/>
    <lineage>
        <taxon>Eukaryota</taxon>
        <taxon>Viridiplantae</taxon>
        <taxon>Streptophyta</taxon>
        <taxon>Embryophyta</taxon>
        <taxon>Tracheophyta</taxon>
        <taxon>Spermatophyta</taxon>
        <taxon>Magnoliopsida</taxon>
        <taxon>eudicotyledons</taxon>
        <taxon>Gunneridae</taxon>
        <taxon>Pentapetalae</taxon>
        <taxon>asterids</taxon>
        <taxon>lamiids</taxon>
        <taxon>Solanales</taxon>
        <taxon>Solanaceae</taxon>
        <taxon>Solanoideae</taxon>
        <taxon>Capsiceae</taxon>
        <taxon>Capsicum</taxon>
    </lineage>
</organism>
<proteinExistence type="predicted"/>
<dbReference type="SMR" id="A0A1U8FDM6"/>
<dbReference type="Gene3D" id="3.30.530.20">
    <property type="match status" value="1"/>
</dbReference>
<dbReference type="OMA" id="HMWAGRV"/>
<dbReference type="SMART" id="SM01037">
    <property type="entry name" value="Bet_v_1"/>
    <property type="match status" value="1"/>
</dbReference>
<dbReference type="AlphaFoldDB" id="A0A1U8FDM6"/>
<sequence>MGLKSKLSAQIEVKAKNDVFHDVFRHKPHHLSTMCPVQAQGFDCLEGDLGTVGSKICWKYTHDGKQKISKQIFEVIDEEKKIITVREYEGDIAKEYENWKVSLHVDGEGEKDLVTWTMEYERPNNNVPELTSLLQFFIDMTNAIDDHHVKARDV</sequence>
<dbReference type="InterPro" id="IPR051761">
    <property type="entry name" value="MLP-like_ligand-binding"/>
</dbReference>
<dbReference type="CDD" id="cd07816">
    <property type="entry name" value="Bet_v1-like"/>
    <property type="match status" value="1"/>
</dbReference>
<keyword evidence="3" id="KW-1185">Reference proteome</keyword>
<dbReference type="Pfam" id="PF00407">
    <property type="entry name" value="Bet_v_1"/>
    <property type="match status" value="1"/>
</dbReference>
<dbReference type="KEGG" id="cann:107853353"/>
<dbReference type="GO" id="GO:0006952">
    <property type="term" value="P:defense response"/>
    <property type="evidence" value="ECO:0007669"/>
    <property type="project" value="InterPro"/>
</dbReference>
<reference evidence="2 3" key="2">
    <citation type="journal article" date="2017" name="Genome Biol.">
        <title>New reference genome sequences of hot pepper reveal the massive evolution of plant disease-resistance genes by retroduplication.</title>
        <authorList>
            <person name="Kim S."/>
            <person name="Park J."/>
            <person name="Yeom S.I."/>
            <person name="Kim Y.M."/>
            <person name="Seo E."/>
            <person name="Kim K.T."/>
            <person name="Kim M.S."/>
            <person name="Lee J.M."/>
            <person name="Cheong K."/>
            <person name="Shin H.S."/>
            <person name="Kim S.B."/>
            <person name="Han K."/>
            <person name="Lee J."/>
            <person name="Park M."/>
            <person name="Lee H.A."/>
            <person name="Lee H.Y."/>
            <person name="Lee Y."/>
            <person name="Oh S."/>
            <person name="Lee J.H."/>
            <person name="Choi E."/>
            <person name="Choi E."/>
            <person name="Lee S.E."/>
            <person name="Jeon J."/>
            <person name="Kim H."/>
            <person name="Choi G."/>
            <person name="Song H."/>
            <person name="Lee J."/>
            <person name="Lee S.C."/>
            <person name="Kwon J.K."/>
            <person name="Lee H.Y."/>
            <person name="Koo N."/>
            <person name="Hong Y."/>
            <person name="Kim R.W."/>
            <person name="Kang W.H."/>
            <person name="Huh J.H."/>
            <person name="Kang B.C."/>
            <person name="Yang T.J."/>
            <person name="Lee Y.H."/>
            <person name="Bennetzen J.L."/>
            <person name="Choi D."/>
        </authorList>
    </citation>
    <scope>NUCLEOTIDE SEQUENCE [LARGE SCALE GENOMIC DNA]</scope>
    <source>
        <strain evidence="3">cv. CM334</strain>
    </source>
</reference>
<dbReference type="STRING" id="4072.A0A1U8FDM6"/>
<evidence type="ECO:0000313" key="3">
    <source>
        <dbReference type="Proteomes" id="UP000222542"/>
    </source>
</evidence>
<protein>
    <recommendedName>
        <fullName evidence="1">Bet v I/Major latex protein domain-containing protein</fullName>
    </recommendedName>
</protein>
<dbReference type="InterPro" id="IPR000916">
    <property type="entry name" value="Bet_v_I/MLP"/>
</dbReference>
<evidence type="ECO:0000259" key="1">
    <source>
        <dbReference type="SMART" id="SM01037"/>
    </source>
</evidence>
<accession>A0A1U8FDM6</accession>
<dbReference type="EMBL" id="AYRZ02000007">
    <property type="protein sequence ID" value="PHT76059.1"/>
    <property type="molecule type" value="Genomic_DNA"/>
</dbReference>
<reference evidence="2 3" key="1">
    <citation type="journal article" date="2014" name="Nat. Genet.">
        <title>Genome sequence of the hot pepper provides insights into the evolution of pungency in Capsicum species.</title>
        <authorList>
            <person name="Kim S."/>
            <person name="Park M."/>
            <person name="Yeom S.I."/>
            <person name="Kim Y.M."/>
            <person name="Lee J.M."/>
            <person name="Lee H.A."/>
            <person name="Seo E."/>
            <person name="Choi J."/>
            <person name="Cheong K."/>
            <person name="Kim K.T."/>
            <person name="Jung K."/>
            <person name="Lee G.W."/>
            <person name="Oh S.K."/>
            <person name="Bae C."/>
            <person name="Kim S.B."/>
            <person name="Lee H.Y."/>
            <person name="Kim S.Y."/>
            <person name="Kim M.S."/>
            <person name="Kang B.C."/>
            <person name="Jo Y.D."/>
            <person name="Yang H.B."/>
            <person name="Jeong H.J."/>
            <person name="Kang W.H."/>
            <person name="Kwon J.K."/>
            <person name="Shin C."/>
            <person name="Lim J.Y."/>
            <person name="Park J.H."/>
            <person name="Huh J.H."/>
            <person name="Kim J.S."/>
            <person name="Kim B.D."/>
            <person name="Cohen O."/>
            <person name="Paran I."/>
            <person name="Suh M.C."/>
            <person name="Lee S.B."/>
            <person name="Kim Y.K."/>
            <person name="Shin Y."/>
            <person name="Noh S.J."/>
            <person name="Park J."/>
            <person name="Seo Y.S."/>
            <person name="Kwon S.Y."/>
            <person name="Kim H.A."/>
            <person name="Park J.M."/>
            <person name="Kim H.J."/>
            <person name="Choi S.B."/>
            <person name="Bosland P.W."/>
            <person name="Reeves G."/>
            <person name="Jo S.H."/>
            <person name="Lee B.W."/>
            <person name="Cho H.T."/>
            <person name="Choi H.S."/>
            <person name="Lee M.S."/>
            <person name="Yu Y."/>
            <person name="Do Choi Y."/>
            <person name="Park B.S."/>
            <person name="van Deynze A."/>
            <person name="Ashrafi H."/>
            <person name="Hill T."/>
            <person name="Kim W.T."/>
            <person name="Pai H.S."/>
            <person name="Ahn H.K."/>
            <person name="Yeam I."/>
            <person name="Giovannoni J.J."/>
            <person name="Rose J.K."/>
            <person name="Sorensen I."/>
            <person name="Lee S.J."/>
            <person name="Kim R.W."/>
            <person name="Choi I.Y."/>
            <person name="Choi B.S."/>
            <person name="Lim J.S."/>
            <person name="Lee Y.H."/>
            <person name="Choi D."/>
        </authorList>
    </citation>
    <scope>NUCLEOTIDE SEQUENCE [LARGE SCALE GENOMIC DNA]</scope>
    <source>
        <strain evidence="3">cv. CM334</strain>
    </source>
</reference>
<evidence type="ECO:0000313" key="2">
    <source>
        <dbReference type="EMBL" id="PHT76059.1"/>
    </source>
</evidence>
<dbReference type="PANTHER" id="PTHR31907">
    <property type="entry name" value="MLP-LIKE PROTEIN 423"/>
    <property type="match status" value="1"/>
</dbReference>
<gene>
    <name evidence="2" type="ORF">T459_19581</name>
</gene>
<dbReference type="Gramene" id="PHT76059">
    <property type="protein sequence ID" value="PHT76059"/>
    <property type="gene ID" value="T459_19581"/>
</dbReference>